<protein>
    <submittedName>
        <fullName evidence="4">GNAT family N-acetyltransferase</fullName>
    </submittedName>
</protein>
<reference evidence="4 5" key="1">
    <citation type="submission" date="2018-09" db="EMBL/GenBank/DDBJ databases">
        <title>Profundibacter amoris BAR1 gen. nov., sp. nov., a new member of the Roseobacter clade isolated at Lokis Castle Vent Field on the Arctic Mid-Oceanic Ridge.</title>
        <authorList>
            <person name="Le Moine Bauer S."/>
            <person name="Sjoeberg A.G."/>
            <person name="L'Haridon S."/>
            <person name="Stokke R."/>
            <person name="Roalkvam I."/>
            <person name="Steen I.H."/>
            <person name="Dahle H."/>
        </authorList>
    </citation>
    <scope>NUCLEOTIDE SEQUENCE [LARGE SCALE GENOMIC DNA]</scope>
    <source>
        <strain evidence="4 5">BAR1</strain>
    </source>
</reference>
<dbReference type="PROSITE" id="PS51186">
    <property type="entry name" value="GNAT"/>
    <property type="match status" value="1"/>
</dbReference>
<dbReference type="AlphaFoldDB" id="A0A347UJ74"/>
<sequence length="156" mass="17099">MIKLRPMLQQEYAGYLAYFLPDYALEITANYDQSPADALAQAKQEIATDLPDGVDTDGQVLLSVLGQDEGLAGYLWYRPDLPAQSAFIYDFHILPGLQGKGLGKAALKALEALLLEQGITQIGLRVAADNARAQRLYRTAGFRVTGLNMIRRIGGR</sequence>
<accession>A0A347UJ74</accession>
<keyword evidence="2" id="KW-0012">Acyltransferase</keyword>
<dbReference type="GO" id="GO:0016747">
    <property type="term" value="F:acyltransferase activity, transferring groups other than amino-acyl groups"/>
    <property type="evidence" value="ECO:0007669"/>
    <property type="project" value="InterPro"/>
</dbReference>
<name>A0A347UJ74_9RHOB</name>
<keyword evidence="1 4" id="KW-0808">Transferase</keyword>
<dbReference type="InterPro" id="IPR016181">
    <property type="entry name" value="Acyl_CoA_acyltransferase"/>
</dbReference>
<evidence type="ECO:0000256" key="2">
    <source>
        <dbReference type="ARBA" id="ARBA00023315"/>
    </source>
</evidence>
<dbReference type="InterPro" id="IPR000182">
    <property type="entry name" value="GNAT_dom"/>
</dbReference>
<organism evidence="4 5">
    <name type="scientific">Profundibacter amoris</name>
    <dbReference type="NCBI Taxonomy" id="2171755"/>
    <lineage>
        <taxon>Bacteria</taxon>
        <taxon>Pseudomonadati</taxon>
        <taxon>Pseudomonadota</taxon>
        <taxon>Alphaproteobacteria</taxon>
        <taxon>Rhodobacterales</taxon>
        <taxon>Paracoccaceae</taxon>
        <taxon>Profundibacter</taxon>
    </lineage>
</organism>
<dbReference type="OrthoDB" id="6172743at2"/>
<dbReference type="KEGG" id="pamo:BAR1_13780"/>
<dbReference type="Pfam" id="PF00583">
    <property type="entry name" value="Acetyltransf_1"/>
    <property type="match status" value="1"/>
</dbReference>
<dbReference type="EMBL" id="CP032125">
    <property type="protein sequence ID" value="AXX98902.1"/>
    <property type="molecule type" value="Genomic_DNA"/>
</dbReference>
<dbReference type="SUPFAM" id="SSF55729">
    <property type="entry name" value="Acyl-CoA N-acyltransferases (Nat)"/>
    <property type="match status" value="1"/>
</dbReference>
<evidence type="ECO:0000313" key="5">
    <source>
        <dbReference type="Proteomes" id="UP000261704"/>
    </source>
</evidence>
<evidence type="ECO:0000313" key="4">
    <source>
        <dbReference type="EMBL" id="AXX98902.1"/>
    </source>
</evidence>
<feature type="domain" description="N-acetyltransferase" evidence="3">
    <location>
        <begin position="2"/>
        <end position="156"/>
    </location>
</feature>
<dbReference type="Proteomes" id="UP000261704">
    <property type="component" value="Chromosome"/>
</dbReference>
<proteinExistence type="predicted"/>
<evidence type="ECO:0000259" key="3">
    <source>
        <dbReference type="PROSITE" id="PS51186"/>
    </source>
</evidence>
<dbReference type="PANTHER" id="PTHR43420">
    <property type="entry name" value="ACETYLTRANSFERASE"/>
    <property type="match status" value="1"/>
</dbReference>
<dbReference type="InterPro" id="IPR050680">
    <property type="entry name" value="YpeA/RimI_acetyltransf"/>
</dbReference>
<evidence type="ECO:0000256" key="1">
    <source>
        <dbReference type="ARBA" id="ARBA00022679"/>
    </source>
</evidence>
<keyword evidence="5" id="KW-1185">Reference proteome</keyword>
<dbReference type="RefSeq" id="WP_118943556.1">
    <property type="nucleotide sequence ID" value="NZ_CP032125.1"/>
</dbReference>
<dbReference type="Gene3D" id="3.40.630.30">
    <property type="match status" value="1"/>
</dbReference>
<gene>
    <name evidence="4" type="ORF">BAR1_13780</name>
</gene>